<sequence>MDDSVWAIIAALGIDIFLFTLEFYLFSIYRKIRNRPIFAEIGEREVKVPVYSESDTPLWVLMTNVWKVPYEEMGHYCGIEGQLYLAFHVAMGGGLAVLAVIGCGLLIPIYALGDTHVKKDMNNISIAHIIEQEDLMSIVLILFLVFTIIIFGTLVGYLYQVSYAHSTPSELICTIDRYTIQIKGISKAFTPDVAAQKIRDFLQMRYGYDIQSIYVVPDLAEASRLQKELEEAKKNQKHYMDFLIAKGYKEKIKPTFCGKEVDAIDYYTCEIGKLEKEYKEALENGKNITSGFAFVICKTPISTFNIIKTFKGEDDELQSNKWILTLAPAPAEVNWPNMSIHKPRLWIKRAGLFILFFIFFFLLITPSTLLQIMMYILEWIGGKELYEALLSQVAPSLILLIYQSAIVRHAVLAIVEREQLPSKSDETVSAMIKYLLVMVTYTFLVPLLGVQVYSAIVTTVDGESDWDQEIANHAAYSAQVFTIFVIHLIFLKNGGDFLQVPKLVRVKWRQMKAVNDTERMLAYEAYEFRWAYEYGVSISAIFIIFAFSIAYPLILIIGVFFCISRYYTAKYNLLCFYCTVKTTTGNRIPRVIVVALLVSILFFQLTTAYLLLLSDSMVYVYISGGLIIVSIFIFLVIYYMRNEIEKELKKSFGIEQVEEEGLIFGSDISNYYHPLQDPDDAHPAEPIE</sequence>
<dbReference type="Pfam" id="PF13967">
    <property type="entry name" value="RSN1_TM"/>
    <property type="match status" value="1"/>
</dbReference>
<dbReference type="GO" id="GO:0005227">
    <property type="term" value="F:calcium-activated cation channel activity"/>
    <property type="evidence" value="ECO:0007669"/>
    <property type="project" value="InterPro"/>
</dbReference>
<comment type="subcellular location">
    <subcellularLocation>
        <location evidence="1">Membrane</location>
        <topology evidence="1">Multi-pass membrane protein</topology>
    </subcellularLocation>
</comment>
<evidence type="ECO:0000259" key="10">
    <source>
        <dbReference type="Pfam" id="PF14703"/>
    </source>
</evidence>
<feature type="transmembrane region" description="Helical" evidence="7">
    <location>
        <begin position="397"/>
        <end position="415"/>
    </location>
</feature>
<evidence type="ECO:0000256" key="3">
    <source>
        <dbReference type="ARBA" id="ARBA00022448"/>
    </source>
</evidence>
<comment type="similarity">
    <text evidence="2">Belongs to the CSC1 (TC 1.A.17) family.</text>
</comment>
<protein>
    <submittedName>
        <fullName evidence="11">Uncharacterized protein</fullName>
    </submittedName>
</protein>
<feature type="transmembrane region" description="Helical" evidence="7">
    <location>
        <begin position="618"/>
        <end position="640"/>
    </location>
</feature>
<proteinExistence type="inferred from homology"/>
<feature type="transmembrane region" description="Helical" evidence="7">
    <location>
        <begin position="83"/>
        <end position="111"/>
    </location>
</feature>
<evidence type="ECO:0000256" key="6">
    <source>
        <dbReference type="ARBA" id="ARBA00023136"/>
    </source>
</evidence>
<keyword evidence="4 7" id="KW-0812">Transmembrane</keyword>
<keyword evidence="12" id="KW-1185">Reference proteome</keyword>
<feature type="domain" description="CSC1/OSCA1-like cytosolic" evidence="10">
    <location>
        <begin position="178"/>
        <end position="337"/>
    </location>
</feature>
<dbReference type="GO" id="GO:0005886">
    <property type="term" value="C:plasma membrane"/>
    <property type="evidence" value="ECO:0007669"/>
    <property type="project" value="TreeGrafter"/>
</dbReference>
<feature type="transmembrane region" description="Helical" evidence="7">
    <location>
        <begin position="591"/>
        <end position="612"/>
    </location>
</feature>
<feature type="domain" description="CSC1/OSCA1-like N-terminal transmembrane" evidence="9">
    <location>
        <begin position="8"/>
        <end position="154"/>
    </location>
</feature>
<dbReference type="Pfam" id="PF14703">
    <property type="entry name" value="PHM7_cyt"/>
    <property type="match status" value="1"/>
</dbReference>
<dbReference type="InterPro" id="IPR027815">
    <property type="entry name" value="CSC1/OSCA1-like_cyt"/>
</dbReference>
<dbReference type="InterPro" id="IPR032880">
    <property type="entry name" value="CSC1/OSCA1-like_N"/>
</dbReference>
<evidence type="ECO:0000256" key="2">
    <source>
        <dbReference type="ARBA" id="ARBA00007779"/>
    </source>
</evidence>
<feature type="transmembrane region" description="Helical" evidence="7">
    <location>
        <begin position="352"/>
        <end position="377"/>
    </location>
</feature>
<dbReference type="AlphaFoldDB" id="A0AAU9K5N2"/>
<dbReference type="Pfam" id="PF02714">
    <property type="entry name" value="RSN1_7TM"/>
    <property type="match status" value="1"/>
</dbReference>
<keyword evidence="6 7" id="KW-0472">Membrane</keyword>
<keyword evidence="3" id="KW-0813">Transport</keyword>
<accession>A0AAU9K5N2</accession>
<evidence type="ECO:0000256" key="7">
    <source>
        <dbReference type="SAM" id="Phobius"/>
    </source>
</evidence>
<evidence type="ECO:0000259" key="9">
    <source>
        <dbReference type="Pfam" id="PF13967"/>
    </source>
</evidence>
<evidence type="ECO:0000256" key="4">
    <source>
        <dbReference type="ARBA" id="ARBA00022692"/>
    </source>
</evidence>
<gene>
    <name evidence="11" type="ORF">BSTOLATCC_MIC57834</name>
</gene>
<dbReference type="InterPro" id="IPR003864">
    <property type="entry name" value="CSC1/OSCA1-like_7TM"/>
</dbReference>
<evidence type="ECO:0000256" key="5">
    <source>
        <dbReference type="ARBA" id="ARBA00022989"/>
    </source>
</evidence>
<dbReference type="Proteomes" id="UP001162131">
    <property type="component" value="Unassembled WGS sequence"/>
</dbReference>
<feature type="transmembrane region" description="Helical" evidence="7">
    <location>
        <begin position="435"/>
        <end position="456"/>
    </location>
</feature>
<keyword evidence="5 7" id="KW-1133">Transmembrane helix</keyword>
<dbReference type="EMBL" id="CAJZBQ010000056">
    <property type="protein sequence ID" value="CAG9333013.1"/>
    <property type="molecule type" value="Genomic_DNA"/>
</dbReference>
<comment type="caution">
    <text evidence="11">The sequence shown here is derived from an EMBL/GenBank/DDBJ whole genome shotgun (WGS) entry which is preliminary data.</text>
</comment>
<feature type="transmembrane region" description="Helical" evidence="7">
    <location>
        <begin position="135"/>
        <end position="159"/>
    </location>
</feature>
<name>A0AAU9K5N2_9CILI</name>
<dbReference type="InterPro" id="IPR045122">
    <property type="entry name" value="Csc1-like"/>
</dbReference>
<evidence type="ECO:0000256" key="1">
    <source>
        <dbReference type="ARBA" id="ARBA00004141"/>
    </source>
</evidence>
<evidence type="ECO:0000313" key="11">
    <source>
        <dbReference type="EMBL" id="CAG9333013.1"/>
    </source>
</evidence>
<feature type="transmembrane region" description="Helical" evidence="7">
    <location>
        <begin position="6"/>
        <end position="26"/>
    </location>
</feature>
<evidence type="ECO:0000259" key="8">
    <source>
        <dbReference type="Pfam" id="PF02714"/>
    </source>
</evidence>
<organism evidence="11 12">
    <name type="scientific">Blepharisma stoltei</name>
    <dbReference type="NCBI Taxonomy" id="1481888"/>
    <lineage>
        <taxon>Eukaryota</taxon>
        <taxon>Sar</taxon>
        <taxon>Alveolata</taxon>
        <taxon>Ciliophora</taxon>
        <taxon>Postciliodesmatophora</taxon>
        <taxon>Heterotrichea</taxon>
        <taxon>Heterotrichida</taxon>
        <taxon>Blepharismidae</taxon>
        <taxon>Blepharisma</taxon>
    </lineage>
</organism>
<reference evidence="11" key="1">
    <citation type="submission" date="2021-09" db="EMBL/GenBank/DDBJ databases">
        <authorList>
            <consortium name="AG Swart"/>
            <person name="Singh M."/>
            <person name="Singh A."/>
            <person name="Seah K."/>
            <person name="Emmerich C."/>
        </authorList>
    </citation>
    <scope>NUCLEOTIDE SEQUENCE</scope>
    <source>
        <strain evidence="11">ATCC30299</strain>
    </source>
</reference>
<dbReference type="PANTHER" id="PTHR13018:SF5">
    <property type="entry name" value="RE44586P"/>
    <property type="match status" value="1"/>
</dbReference>
<evidence type="ECO:0000313" key="12">
    <source>
        <dbReference type="Proteomes" id="UP001162131"/>
    </source>
</evidence>
<dbReference type="PANTHER" id="PTHR13018">
    <property type="entry name" value="PROBABLE MEMBRANE PROTEIN DUF221-RELATED"/>
    <property type="match status" value="1"/>
</dbReference>
<feature type="transmembrane region" description="Helical" evidence="7">
    <location>
        <begin position="538"/>
        <end position="563"/>
    </location>
</feature>
<feature type="domain" description="CSC1/OSCA1-like 7TM region" evidence="8">
    <location>
        <begin position="352"/>
        <end position="608"/>
    </location>
</feature>